<dbReference type="SUPFAM" id="SSF56801">
    <property type="entry name" value="Acetyl-CoA synthetase-like"/>
    <property type="match status" value="1"/>
</dbReference>
<dbReference type="GO" id="GO:0016874">
    <property type="term" value="F:ligase activity"/>
    <property type="evidence" value="ECO:0007669"/>
    <property type="project" value="UniProtKB-KW"/>
</dbReference>
<comment type="pathway">
    <text evidence="1">Phytoalexin biosynthesis; 3,4',5-trihydroxystilbene biosynthesis; 3,4',5-trihydroxystilbene from trans-4-coumarate: step 1/2.</text>
</comment>
<evidence type="ECO:0000256" key="2">
    <source>
        <dbReference type="ARBA" id="ARBA00006432"/>
    </source>
</evidence>
<feature type="domain" description="AMP-binding enzyme C-terminal" evidence="6">
    <location>
        <begin position="437"/>
        <end position="512"/>
    </location>
</feature>
<organism evidence="7 8">
    <name type="scientific">Forsythia ovata</name>
    <dbReference type="NCBI Taxonomy" id="205694"/>
    <lineage>
        <taxon>Eukaryota</taxon>
        <taxon>Viridiplantae</taxon>
        <taxon>Streptophyta</taxon>
        <taxon>Embryophyta</taxon>
        <taxon>Tracheophyta</taxon>
        <taxon>Spermatophyta</taxon>
        <taxon>Magnoliopsida</taxon>
        <taxon>eudicotyledons</taxon>
        <taxon>Gunneridae</taxon>
        <taxon>Pentapetalae</taxon>
        <taxon>asterids</taxon>
        <taxon>lamiids</taxon>
        <taxon>Lamiales</taxon>
        <taxon>Oleaceae</taxon>
        <taxon>Forsythieae</taxon>
        <taxon>Forsythia</taxon>
    </lineage>
</organism>
<comment type="caution">
    <text evidence="7">The sequence shown here is derived from an EMBL/GenBank/DDBJ whole genome shotgun (WGS) entry which is preliminary data.</text>
</comment>
<dbReference type="InterPro" id="IPR000873">
    <property type="entry name" value="AMP-dep_synth/lig_dom"/>
</dbReference>
<dbReference type="Gene3D" id="3.30.300.30">
    <property type="match status" value="1"/>
</dbReference>
<evidence type="ECO:0000259" key="5">
    <source>
        <dbReference type="Pfam" id="PF00501"/>
    </source>
</evidence>
<accession>A0ABD1U5R4</accession>
<feature type="domain" description="AMP-dependent synthetase/ligase" evidence="5">
    <location>
        <begin position="6"/>
        <end position="386"/>
    </location>
</feature>
<dbReference type="AlphaFoldDB" id="A0ABD1U5R4"/>
<evidence type="ECO:0000256" key="4">
    <source>
        <dbReference type="ARBA" id="ARBA00023051"/>
    </source>
</evidence>
<name>A0ABD1U5R4_9LAMI</name>
<keyword evidence="3" id="KW-0436">Ligase</keyword>
<protein>
    <submittedName>
        <fullName evidence="7">Acyl-activating enzyme 1</fullName>
    </submittedName>
</protein>
<dbReference type="InterPro" id="IPR045851">
    <property type="entry name" value="AMP-bd_C_sf"/>
</dbReference>
<dbReference type="GO" id="GO:0009698">
    <property type="term" value="P:phenylpropanoid metabolic process"/>
    <property type="evidence" value="ECO:0007669"/>
    <property type="project" value="UniProtKB-KW"/>
</dbReference>
<evidence type="ECO:0000256" key="1">
    <source>
        <dbReference type="ARBA" id="ARBA00004930"/>
    </source>
</evidence>
<sequence>MEGIEDQLSIVYGTKRYSWKETHERCVKLASALSQLGITPGNIVAAVAPNIPALYELHFGVPMAGAIHCALNTGLNAATLASKLDQLEAKVVFVDYQYIEVVEQAIGMLSQINSKPFLLVLIQESNMDSILSVNIKEQDHVANCLEYESLIAMGKSDFKTLYPKDERDPISINYTSGSTGMPKGVVYSHRAVYLNSLAMIFRSEMRQMPVFLWTVDMFRCNGWCFPWVVAALGGTNICLRNVSAQAILDAVFHHNVTHFCGAPVILNKIAETPTTDQRPLSHKVNITIAGTLPPREIQQRLEALGFVITHGYGMSEALGPVMVKPWNQDNSTGLDEEYNIKARQGIHNLLVECVDVKDPITMKSVPPDGKTIGEVMFRSNTMMLGYMKNSQATQEAFKGGWYRTRDVGVRYPNGCIEMKDRWDDIIICGGEIVSTLEIEATLAKHPMVLEAAVVGKFHHLLGETPCAFIKLKQESNYVSAEEIIKFCQCNLPQSMVPHNVIFGDLPVNSTGKIQKFVLKGKVKDIGSLP</sequence>
<dbReference type="Pfam" id="PF00501">
    <property type="entry name" value="AMP-binding"/>
    <property type="match status" value="1"/>
</dbReference>
<gene>
    <name evidence="7" type="ORF">Fot_24268</name>
</gene>
<dbReference type="EMBL" id="JBFOLJ010000007">
    <property type="protein sequence ID" value="KAL2520345.1"/>
    <property type="molecule type" value="Genomic_DNA"/>
</dbReference>
<dbReference type="InterPro" id="IPR025110">
    <property type="entry name" value="AMP-bd_C"/>
</dbReference>
<evidence type="ECO:0000313" key="8">
    <source>
        <dbReference type="Proteomes" id="UP001604277"/>
    </source>
</evidence>
<evidence type="ECO:0000259" key="6">
    <source>
        <dbReference type="Pfam" id="PF13193"/>
    </source>
</evidence>
<keyword evidence="8" id="KW-1185">Reference proteome</keyword>
<keyword evidence="4" id="KW-0587">Phenylpropanoid metabolism</keyword>
<dbReference type="Pfam" id="PF13193">
    <property type="entry name" value="AMP-binding_C"/>
    <property type="match status" value="1"/>
</dbReference>
<dbReference type="PROSITE" id="PS00455">
    <property type="entry name" value="AMP_BINDING"/>
    <property type="match status" value="1"/>
</dbReference>
<dbReference type="Proteomes" id="UP001604277">
    <property type="component" value="Unassembled WGS sequence"/>
</dbReference>
<dbReference type="InterPro" id="IPR042099">
    <property type="entry name" value="ANL_N_sf"/>
</dbReference>
<dbReference type="InterPro" id="IPR020845">
    <property type="entry name" value="AMP-binding_CS"/>
</dbReference>
<proteinExistence type="inferred from homology"/>
<dbReference type="PANTHER" id="PTHR43859:SF11">
    <property type="entry name" value="4-COUMARATE--COA LIGASE"/>
    <property type="match status" value="1"/>
</dbReference>
<evidence type="ECO:0000313" key="7">
    <source>
        <dbReference type="EMBL" id="KAL2520345.1"/>
    </source>
</evidence>
<evidence type="ECO:0000256" key="3">
    <source>
        <dbReference type="ARBA" id="ARBA00022598"/>
    </source>
</evidence>
<comment type="similarity">
    <text evidence="2">Belongs to the ATP-dependent AMP-binding enzyme family.</text>
</comment>
<reference evidence="8" key="1">
    <citation type="submission" date="2024-07" db="EMBL/GenBank/DDBJ databases">
        <title>Two chromosome-level genome assemblies of Korean endemic species Abeliophyllum distichum and Forsythia ovata (Oleaceae).</title>
        <authorList>
            <person name="Jang H."/>
        </authorList>
    </citation>
    <scope>NUCLEOTIDE SEQUENCE [LARGE SCALE GENOMIC DNA]</scope>
</reference>
<dbReference type="Gene3D" id="3.40.50.12780">
    <property type="entry name" value="N-terminal domain of ligase-like"/>
    <property type="match status" value="1"/>
</dbReference>
<dbReference type="PANTHER" id="PTHR43859">
    <property type="entry name" value="ACYL-ACTIVATING ENZYME"/>
    <property type="match status" value="1"/>
</dbReference>